<evidence type="ECO:0000256" key="2">
    <source>
        <dbReference type="ARBA" id="ARBA00022980"/>
    </source>
</evidence>
<evidence type="ECO:0000256" key="3">
    <source>
        <dbReference type="ARBA" id="ARBA00023274"/>
    </source>
</evidence>
<dbReference type="EMBL" id="OOIL02000912">
    <property type="protein sequence ID" value="VFQ70551.1"/>
    <property type="molecule type" value="Genomic_DNA"/>
</dbReference>
<protein>
    <recommendedName>
        <fullName evidence="7">Ribosomal protein S11</fullName>
    </recommendedName>
</protein>
<dbReference type="GO" id="GO:0005840">
    <property type="term" value="C:ribosome"/>
    <property type="evidence" value="ECO:0007669"/>
    <property type="project" value="UniProtKB-KW"/>
</dbReference>
<dbReference type="GO" id="GO:0003735">
    <property type="term" value="F:structural constituent of ribosome"/>
    <property type="evidence" value="ECO:0007669"/>
    <property type="project" value="InterPro"/>
</dbReference>
<name>A0A484L2L4_9ASTE</name>
<feature type="region of interest" description="Disordered" evidence="4">
    <location>
        <begin position="43"/>
        <end position="64"/>
    </location>
</feature>
<evidence type="ECO:0000256" key="1">
    <source>
        <dbReference type="ARBA" id="ARBA00006194"/>
    </source>
</evidence>
<dbReference type="SUPFAM" id="SSF53137">
    <property type="entry name" value="Translational machinery components"/>
    <property type="match status" value="1"/>
</dbReference>
<evidence type="ECO:0008006" key="7">
    <source>
        <dbReference type="Google" id="ProtNLM"/>
    </source>
</evidence>
<sequence length="307" mass="34050">MFIRRPLSHPSIHNGIINQVSQIFGPRSNRPLPLHALFCSSSFSKPPPMPPRDESGRLSGNNQGNMPPYNGLPSFGNAGLRNNPTRTPFPTTSQTVAGHENEGNNKRNVPPYHKFPSFGNAGLRNNPTRTPFPTTSQADSGHENEGEAVNRSKSMDVAREILGEMGNFPNSFSPFSGNSFRQSQVETDPDIVHVKILRNNTFITVTDSKGNRKFGATAGGLAPGGKVSRFAAESTAEHIGREARNRNLKSVVMKVNGFTYFKRKKQTILSFKEGFNHSRGDKNPVVYIEDTTRRPHNGCRRKKQRRI</sequence>
<dbReference type="Gene3D" id="3.30.420.80">
    <property type="entry name" value="Ribosomal protein S11"/>
    <property type="match status" value="1"/>
</dbReference>
<keyword evidence="6" id="KW-1185">Reference proteome</keyword>
<evidence type="ECO:0000313" key="6">
    <source>
        <dbReference type="Proteomes" id="UP000595140"/>
    </source>
</evidence>
<feature type="compositionally biased region" description="Low complexity" evidence="4">
    <location>
        <begin position="124"/>
        <end position="135"/>
    </location>
</feature>
<feature type="region of interest" description="Disordered" evidence="4">
    <location>
        <begin position="118"/>
        <end position="153"/>
    </location>
</feature>
<dbReference type="HAMAP" id="MF_01310">
    <property type="entry name" value="Ribosomal_uS11"/>
    <property type="match status" value="1"/>
</dbReference>
<dbReference type="Pfam" id="PF00411">
    <property type="entry name" value="Ribosomal_S11"/>
    <property type="match status" value="1"/>
</dbReference>
<dbReference type="InterPro" id="IPR036967">
    <property type="entry name" value="Ribosomal_uS11_sf"/>
</dbReference>
<dbReference type="Proteomes" id="UP000595140">
    <property type="component" value="Unassembled WGS sequence"/>
</dbReference>
<comment type="similarity">
    <text evidence="1">Belongs to the universal ribosomal protein uS11 family.</text>
</comment>
<dbReference type="OrthoDB" id="1654884at2759"/>
<keyword evidence="3" id="KW-0687">Ribonucleoprotein</keyword>
<evidence type="ECO:0000313" key="5">
    <source>
        <dbReference type="EMBL" id="VFQ70551.1"/>
    </source>
</evidence>
<reference evidence="5 6" key="1">
    <citation type="submission" date="2018-04" db="EMBL/GenBank/DDBJ databases">
        <authorList>
            <person name="Vogel A."/>
        </authorList>
    </citation>
    <scope>NUCLEOTIDE SEQUENCE [LARGE SCALE GENOMIC DNA]</scope>
</reference>
<dbReference type="AlphaFoldDB" id="A0A484L2L4"/>
<dbReference type="PANTHER" id="PTHR11759">
    <property type="entry name" value="40S RIBOSOMAL PROTEIN S14/30S RIBOSOMAL PROTEIN S11"/>
    <property type="match status" value="1"/>
</dbReference>
<gene>
    <name evidence="5" type="ORF">CCAM_LOCUS12327</name>
</gene>
<accession>A0A484L2L4</accession>
<evidence type="ECO:0000256" key="4">
    <source>
        <dbReference type="SAM" id="MobiDB-lite"/>
    </source>
</evidence>
<dbReference type="InterPro" id="IPR001971">
    <property type="entry name" value="Ribosomal_uS11"/>
</dbReference>
<feature type="compositionally biased region" description="Basic and acidic residues" evidence="4">
    <location>
        <begin position="140"/>
        <end position="153"/>
    </location>
</feature>
<keyword evidence="2" id="KW-0689">Ribosomal protein</keyword>
<organism evidence="5 6">
    <name type="scientific">Cuscuta campestris</name>
    <dbReference type="NCBI Taxonomy" id="132261"/>
    <lineage>
        <taxon>Eukaryota</taxon>
        <taxon>Viridiplantae</taxon>
        <taxon>Streptophyta</taxon>
        <taxon>Embryophyta</taxon>
        <taxon>Tracheophyta</taxon>
        <taxon>Spermatophyta</taxon>
        <taxon>Magnoliopsida</taxon>
        <taxon>eudicotyledons</taxon>
        <taxon>Gunneridae</taxon>
        <taxon>Pentapetalae</taxon>
        <taxon>asterids</taxon>
        <taxon>lamiids</taxon>
        <taxon>Solanales</taxon>
        <taxon>Convolvulaceae</taxon>
        <taxon>Cuscuteae</taxon>
        <taxon>Cuscuta</taxon>
        <taxon>Cuscuta subgen. Grammica</taxon>
        <taxon>Cuscuta sect. Cleistogrammica</taxon>
    </lineage>
</organism>
<dbReference type="GO" id="GO:0006412">
    <property type="term" value="P:translation"/>
    <property type="evidence" value="ECO:0007669"/>
    <property type="project" value="InterPro"/>
</dbReference>
<proteinExistence type="inferred from homology"/>
<dbReference type="GO" id="GO:1990904">
    <property type="term" value="C:ribonucleoprotein complex"/>
    <property type="evidence" value="ECO:0007669"/>
    <property type="project" value="UniProtKB-KW"/>
</dbReference>